<keyword evidence="9" id="KW-1185">Reference proteome</keyword>
<dbReference type="Gene3D" id="2.30.42.10">
    <property type="match status" value="1"/>
</dbReference>
<dbReference type="RefSeq" id="XP_049305610.1">
    <property type="nucleotide sequence ID" value="XM_049449653.1"/>
</dbReference>
<dbReference type="OrthoDB" id="10009200at2759"/>
<dbReference type="Pfam" id="PF17820">
    <property type="entry name" value="PDZ_6"/>
    <property type="match status" value="1"/>
</dbReference>
<feature type="region of interest" description="Disordered" evidence="5">
    <location>
        <begin position="406"/>
        <end position="431"/>
    </location>
</feature>
<evidence type="ECO:0000259" key="8">
    <source>
        <dbReference type="PROSITE" id="PS50157"/>
    </source>
</evidence>
<dbReference type="InParanoid" id="A0A6I9VKT7"/>
<proteinExistence type="predicted"/>
<dbReference type="GO" id="GO:0005737">
    <property type="term" value="C:cytoplasm"/>
    <property type="evidence" value="ECO:0007669"/>
    <property type="project" value="TreeGrafter"/>
</dbReference>
<evidence type="ECO:0000256" key="5">
    <source>
        <dbReference type="SAM" id="MobiDB-lite"/>
    </source>
</evidence>
<dbReference type="RefSeq" id="XP_011211599.2">
    <property type="nucleotide sequence ID" value="XM_011213297.4"/>
</dbReference>
<dbReference type="PROSITE" id="PS50089">
    <property type="entry name" value="ZF_RING_2"/>
    <property type="match status" value="1"/>
</dbReference>
<feature type="compositionally biased region" description="Low complexity" evidence="5">
    <location>
        <begin position="938"/>
        <end position="962"/>
    </location>
</feature>
<keyword evidence="2 4" id="KW-0863">Zinc-finger</keyword>
<evidence type="ECO:0000256" key="4">
    <source>
        <dbReference type="PROSITE-ProRule" id="PRU00042"/>
    </source>
</evidence>
<feature type="region of interest" description="Disordered" evidence="5">
    <location>
        <begin position="938"/>
        <end position="964"/>
    </location>
</feature>
<feature type="domain" description="RING-type" evidence="6">
    <location>
        <begin position="167"/>
        <end position="202"/>
    </location>
</feature>
<gene>
    <name evidence="10 11" type="primary">LOC105231822</name>
</gene>
<dbReference type="InterPro" id="IPR004162">
    <property type="entry name" value="SINA-like_animal"/>
</dbReference>
<evidence type="ECO:0000313" key="10">
    <source>
        <dbReference type="RefSeq" id="XP_011211599.2"/>
    </source>
</evidence>
<dbReference type="SMART" id="SM00355">
    <property type="entry name" value="ZnF_C2H2"/>
    <property type="match status" value="1"/>
</dbReference>
<dbReference type="SUPFAM" id="SSF57850">
    <property type="entry name" value="RING/U-box"/>
    <property type="match status" value="1"/>
</dbReference>
<dbReference type="InterPro" id="IPR001478">
    <property type="entry name" value="PDZ"/>
</dbReference>
<dbReference type="SMART" id="SM00228">
    <property type="entry name" value="PDZ"/>
    <property type="match status" value="1"/>
</dbReference>
<feature type="region of interest" description="Disordered" evidence="5">
    <location>
        <begin position="589"/>
        <end position="612"/>
    </location>
</feature>
<organism evidence="9 10">
    <name type="scientific">Bactrocera dorsalis</name>
    <name type="common">Oriental fruit fly</name>
    <name type="synonym">Dacus dorsalis</name>
    <dbReference type="NCBI Taxonomy" id="27457"/>
    <lineage>
        <taxon>Eukaryota</taxon>
        <taxon>Metazoa</taxon>
        <taxon>Ecdysozoa</taxon>
        <taxon>Arthropoda</taxon>
        <taxon>Hexapoda</taxon>
        <taxon>Insecta</taxon>
        <taxon>Pterygota</taxon>
        <taxon>Neoptera</taxon>
        <taxon>Endopterygota</taxon>
        <taxon>Diptera</taxon>
        <taxon>Brachycera</taxon>
        <taxon>Muscomorpha</taxon>
        <taxon>Tephritoidea</taxon>
        <taxon>Tephritidae</taxon>
        <taxon>Bactrocera</taxon>
        <taxon>Bactrocera</taxon>
    </lineage>
</organism>
<sequence length="1116" mass="120174">MENEFANGCENASYLKNDFAHQEIPRENEEDPSAVFDSDDIYAHYAPSVRLLRIRKTITGSCGFHLTRTKWDPYPWVSAVDAHTAAEMSGLQPGDCVLEVNGEDVLGLRITDIAKLVQAKSGHVTLLLWNCGSDFKCDPESICCAPMPRTLQRLATIVQSILSIIECPVCLDSITPPVMQCQNGHLLCLDCRIRAERCPVCRDRYTPQRALIAEQIYAAITSAYNLCSGNEDKLRQKLYGPGAQCAAKVLTRRWRRAEAAKQTIDDCDAQTEVRTASIYAKRSWLKATQGSGAPSCAGQHVAAGGGQLGHFSFTNETDTAEKVDVPMADTAAATEMCATKRASKRKKILMKLWHSRATSTENLSTSVAAKSGQLNGKVIGMSSIDNGLMTSAGAPTPATVTHVHVEPSSARPHQPSPSPSISHRSVRNAGSEVETVMKNSQNHSTLSDNNGGAGDGGICETVADTAAETKTPALLMRTQQQNETEMAMTMPLNCATTSKTILNATTTKTTSELAQVNAVSKLFTATPPPTATPHTNDSVSECENKQPAADGEEAEKEEFEAVKEWINGKISPQQQHVQPHSQLSTWRLEQNQRQRQQLSPATSTTDSQSTAAPPANIIAIAVERCPSMLRSQSPSQSIFNDYKNNKQHEICNCPSSTLLYMDKRRPASHTLTSSTEYLNKFCQPAATDAMLRTSAALRQCSEDSLASSRKNSNNSIGDSCSSGSRSDITASAHSILTPASSLSSGVFSTSVDANDLAASIEACRARPDDATEITAITAHKNASLSPVDSLGQSSSITSSLRSLSSLTSSLFSSAASEDAPPPLMAAASAEAYLAAAALNSTFSSTEQPTVTLSVAHLSSVAPEIIRKQLREAASVGFRCPCEDCDQKFNASSQLQRHVKVQHRLPILSFAGDERALVAVPLRQPLADVVLILEAGANESANNNSNNNNGNYNNNNSSKTNNNTVDCNEDNALSDAWRGVDQKDNADCVSEPNAKDNKDVQDMHKAEQDMGGSSEDVYSRHIEKQLEQTRECWIRIKAQEAFIDTTALLQATTAESADYVLKMRLSCIGDTSATAEGPTAAIELQLVRRSPSAVPVKAQRSEDNLVAELKATTTEHS</sequence>
<dbReference type="GeneID" id="105231822"/>
<dbReference type="GO" id="GO:0031624">
    <property type="term" value="F:ubiquitin conjugating enzyme binding"/>
    <property type="evidence" value="ECO:0007669"/>
    <property type="project" value="TreeGrafter"/>
</dbReference>
<dbReference type="GO" id="GO:0008270">
    <property type="term" value="F:zinc ion binding"/>
    <property type="evidence" value="ECO:0007669"/>
    <property type="project" value="UniProtKB-KW"/>
</dbReference>
<dbReference type="PROSITE" id="PS00028">
    <property type="entry name" value="ZINC_FINGER_C2H2_1"/>
    <property type="match status" value="1"/>
</dbReference>
<dbReference type="PANTHER" id="PTHR45877:SF2">
    <property type="entry name" value="E3 UBIQUITIN-PROTEIN LIGASE SINA-RELATED"/>
    <property type="match status" value="1"/>
</dbReference>
<feature type="domain" description="C2H2-type" evidence="8">
    <location>
        <begin position="877"/>
        <end position="902"/>
    </location>
</feature>
<name>A0A6I9VKT7_BACDO</name>
<evidence type="ECO:0000256" key="3">
    <source>
        <dbReference type="ARBA" id="ARBA00022833"/>
    </source>
</evidence>
<dbReference type="GO" id="GO:0061630">
    <property type="term" value="F:ubiquitin protein ligase activity"/>
    <property type="evidence" value="ECO:0007669"/>
    <property type="project" value="TreeGrafter"/>
</dbReference>
<dbReference type="SUPFAM" id="SSF50156">
    <property type="entry name" value="PDZ domain-like"/>
    <property type="match status" value="1"/>
</dbReference>
<dbReference type="Pfam" id="PF21362">
    <property type="entry name" value="Sina_RING"/>
    <property type="match status" value="1"/>
</dbReference>
<reference evidence="9 10" key="1">
    <citation type="submission" date="2025-05" db="UniProtKB">
        <authorList>
            <consortium name="RefSeq"/>
        </authorList>
    </citation>
    <scope>NUCLEOTIDE SEQUENCE [LARGE SCALE GENOMIC DNA]</scope>
    <source>
        <tissue evidence="10 11">Adult</tissue>
    </source>
</reference>
<dbReference type="InterPro" id="IPR049548">
    <property type="entry name" value="Sina-like_RING"/>
</dbReference>
<dbReference type="PROSITE" id="PS50106">
    <property type="entry name" value="PDZ"/>
    <property type="match status" value="1"/>
</dbReference>
<keyword evidence="3" id="KW-0862">Zinc</keyword>
<dbReference type="CDD" id="cd16571">
    <property type="entry name" value="RING-HC_SIAHs"/>
    <property type="match status" value="1"/>
</dbReference>
<dbReference type="GO" id="GO:0043161">
    <property type="term" value="P:proteasome-mediated ubiquitin-dependent protein catabolic process"/>
    <property type="evidence" value="ECO:0007669"/>
    <property type="project" value="TreeGrafter"/>
</dbReference>
<dbReference type="AlphaFoldDB" id="A0A6I9VKT7"/>
<evidence type="ECO:0000313" key="9">
    <source>
        <dbReference type="Proteomes" id="UP001652620"/>
    </source>
</evidence>
<keyword evidence="1" id="KW-0479">Metal-binding</keyword>
<feature type="region of interest" description="Disordered" evidence="5">
    <location>
        <begin position="524"/>
        <end position="559"/>
    </location>
</feature>
<dbReference type="PROSITE" id="PS50157">
    <property type="entry name" value="ZINC_FINGER_C2H2_2"/>
    <property type="match status" value="1"/>
</dbReference>
<protein>
    <submittedName>
        <fullName evidence="10">Uncharacterized protein LOC105231822 isoform X1</fullName>
    </submittedName>
    <submittedName>
        <fullName evidence="11">Uncharacterized protein LOC105231822 isoform X2</fullName>
    </submittedName>
</protein>
<accession>A0A6I9VKT7</accession>
<dbReference type="PANTHER" id="PTHR45877">
    <property type="entry name" value="E3 UBIQUITIN-PROTEIN LIGASE SIAH2"/>
    <property type="match status" value="1"/>
</dbReference>
<dbReference type="InterPro" id="IPR013087">
    <property type="entry name" value="Znf_C2H2_type"/>
</dbReference>
<feature type="domain" description="PDZ" evidence="7">
    <location>
        <begin position="51"/>
        <end position="128"/>
    </location>
</feature>
<evidence type="ECO:0000256" key="2">
    <source>
        <dbReference type="ARBA" id="ARBA00022771"/>
    </source>
</evidence>
<dbReference type="KEGG" id="bdr:105231822"/>
<dbReference type="Proteomes" id="UP001652620">
    <property type="component" value="Chromosome 2"/>
</dbReference>
<dbReference type="InterPro" id="IPR036034">
    <property type="entry name" value="PDZ_sf"/>
</dbReference>
<dbReference type="InterPro" id="IPR013083">
    <property type="entry name" value="Znf_RING/FYVE/PHD"/>
</dbReference>
<dbReference type="Gene3D" id="3.30.40.10">
    <property type="entry name" value="Zinc/RING finger domain, C3HC4 (zinc finger)"/>
    <property type="match status" value="1"/>
</dbReference>
<dbReference type="InterPro" id="IPR041489">
    <property type="entry name" value="PDZ_6"/>
</dbReference>
<dbReference type="InterPro" id="IPR001841">
    <property type="entry name" value="Znf_RING"/>
</dbReference>
<feature type="compositionally biased region" description="Low complexity" evidence="5">
    <location>
        <begin position="591"/>
        <end position="612"/>
    </location>
</feature>
<evidence type="ECO:0000256" key="1">
    <source>
        <dbReference type="ARBA" id="ARBA00022723"/>
    </source>
</evidence>
<evidence type="ECO:0000313" key="11">
    <source>
        <dbReference type="RefSeq" id="XP_049305610.1"/>
    </source>
</evidence>
<evidence type="ECO:0000259" key="7">
    <source>
        <dbReference type="PROSITE" id="PS50106"/>
    </source>
</evidence>
<evidence type="ECO:0000259" key="6">
    <source>
        <dbReference type="PROSITE" id="PS50089"/>
    </source>
</evidence>